<dbReference type="AlphaFoldDB" id="A0A5C6B0D5"/>
<sequence length="199" mass="22888">MLVLPEAVSILNVERDSRVRAQLVRLDRKLAAQQIDGTWWEIAVSKRQRSEEGDHHWTWRKLVGELRLDLAWDALAIKSASGNVEGAMTYRIDAKSQLETGEGVVYVDRLATAPRNRPWLVQPPKYKGIGTVLLLAAVRESYALGLGGRVWLTSLPSERTRQFYRKRGFRQIFEDEDGMSCRQRELNNGSKRQDTYEQF</sequence>
<organism evidence="1 2">
    <name type="scientific">Stieleria varia</name>
    <dbReference type="NCBI Taxonomy" id="2528005"/>
    <lineage>
        <taxon>Bacteria</taxon>
        <taxon>Pseudomonadati</taxon>
        <taxon>Planctomycetota</taxon>
        <taxon>Planctomycetia</taxon>
        <taxon>Pirellulales</taxon>
        <taxon>Pirellulaceae</taxon>
        <taxon>Stieleria</taxon>
    </lineage>
</organism>
<reference evidence="1 2" key="1">
    <citation type="submission" date="2019-02" db="EMBL/GenBank/DDBJ databases">
        <title>Deep-cultivation of Planctomycetes and their phenomic and genomic characterization uncovers novel biology.</title>
        <authorList>
            <person name="Wiegand S."/>
            <person name="Jogler M."/>
            <person name="Boedeker C."/>
            <person name="Pinto D."/>
            <person name="Vollmers J."/>
            <person name="Rivas-Marin E."/>
            <person name="Kohn T."/>
            <person name="Peeters S.H."/>
            <person name="Heuer A."/>
            <person name="Rast P."/>
            <person name="Oberbeckmann S."/>
            <person name="Bunk B."/>
            <person name="Jeske O."/>
            <person name="Meyerdierks A."/>
            <person name="Storesund J.E."/>
            <person name="Kallscheuer N."/>
            <person name="Luecker S."/>
            <person name="Lage O.M."/>
            <person name="Pohl T."/>
            <person name="Merkel B.J."/>
            <person name="Hornburger P."/>
            <person name="Mueller R.-W."/>
            <person name="Bruemmer F."/>
            <person name="Labrenz M."/>
            <person name="Spormann A.M."/>
            <person name="Op Den Camp H."/>
            <person name="Overmann J."/>
            <person name="Amann R."/>
            <person name="Jetten M.S.M."/>
            <person name="Mascher T."/>
            <person name="Medema M.H."/>
            <person name="Devos D.P."/>
            <person name="Kaster A.-K."/>
            <person name="Ovreas L."/>
            <person name="Rohde M."/>
            <person name="Galperin M.Y."/>
            <person name="Jogler C."/>
        </authorList>
    </citation>
    <scope>NUCLEOTIDE SEQUENCE [LARGE SCALE GENOMIC DNA]</scope>
    <source>
        <strain evidence="1 2">Pla52n</strain>
    </source>
</reference>
<keyword evidence="2" id="KW-1185">Reference proteome</keyword>
<accession>A0A5C6B0D5</accession>
<proteinExistence type="predicted"/>
<dbReference type="OrthoDB" id="277507at2"/>
<dbReference type="InterPro" id="IPR016181">
    <property type="entry name" value="Acyl_CoA_acyltransferase"/>
</dbReference>
<dbReference type="EMBL" id="SJPN01000003">
    <property type="protein sequence ID" value="TWU04919.1"/>
    <property type="molecule type" value="Genomic_DNA"/>
</dbReference>
<comment type="caution">
    <text evidence="1">The sequence shown here is derived from an EMBL/GenBank/DDBJ whole genome shotgun (WGS) entry which is preliminary data.</text>
</comment>
<dbReference type="RefSeq" id="WP_146520249.1">
    <property type="nucleotide sequence ID" value="NZ_CP151726.1"/>
</dbReference>
<dbReference type="Proteomes" id="UP000320176">
    <property type="component" value="Unassembled WGS sequence"/>
</dbReference>
<protein>
    <recommendedName>
        <fullName evidence="3">N-acetyltransferase domain-containing protein</fullName>
    </recommendedName>
</protein>
<evidence type="ECO:0000313" key="2">
    <source>
        <dbReference type="Proteomes" id="UP000320176"/>
    </source>
</evidence>
<dbReference type="Gene3D" id="3.40.630.30">
    <property type="match status" value="1"/>
</dbReference>
<gene>
    <name evidence="1" type="ORF">Pla52n_29640</name>
</gene>
<dbReference type="SUPFAM" id="SSF55729">
    <property type="entry name" value="Acyl-CoA N-acyltransferases (Nat)"/>
    <property type="match status" value="1"/>
</dbReference>
<name>A0A5C6B0D5_9BACT</name>
<evidence type="ECO:0008006" key="3">
    <source>
        <dbReference type="Google" id="ProtNLM"/>
    </source>
</evidence>
<evidence type="ECO:0000313" key="1">
    <source>
        <dbReference type="EMBL" id="TWU04919.1"/>
    </source>
</evidence>